<dbReference type="NCBIfam" id="TIGR00740">
    <property type="entry name" value="carboxy-S-adenosyl-L-methionine synthase CmoA"/>
    <property type="match status" value="1"/>
</dbReference>
<protein>
    <recommendedName>
        <fullName evidence="3">Carboxy-S-adenosyl-L-methionine synthase</fullName>
        <shortName evidence="3">Cx-SAM synthase</shortName>
        <ecNumber evidence="3">2.1.3.-</ecNumber>
    </recommendedName>
</protein>
<comment type="function">
    <text evidence="3">Catalyzes the conversion of S-adenosyl-L-methionine (SAM) to carboxy-S-adenosyl-L-methionine (Cx-SAM).</text>
</comment>
<dbReference type="GO" id="GO:0032259">
    <property type="term" value="P:methylation"/>
    <property type="evidence" value="ECO:0007669"/>
    <property type="project" value="UniProtKB-KW"/>
</dbReference>
<dbReference type="InterPro" id="IPR005271">
    <property type="entry name" value="CmoA"/>
</dbReference>
<dbReference type="GO" id="GO:0008168">
    <property type="term" value="F:methyltransferase activity"/>
    <property type="evidence" value="ECO:0007669"/>
    <property type="project" value="UniProtKB-KW"/>
</dbReference>
<feature type="domain" description="Methyltransferase" evidence="5">
    <location>
        <begin position="64"/>
        <end position="159"/>
    </location>
</feature>
<dbReference type="SUPFAM" id="SSF53335">
    <property type="entry name" value="S-adenosyl-L-methionine-dependent methyltransferases"/>
    <property type="match status" value="1"/>
</dbReference>
<feature type="binding site" evidence="3 4">
    <location>
        <position position="41"/>
    </location>
    <ligand>
        <name>S-adenosyl-L-methionine</name>
        <dbReference type="ChEBI" id="CHEBI:59789"/>
    </ligand>
</feature>
<dbReference type="eggNOG" id="COG4106">
    <property type="taxonomic scope" value="Bacteria"/>
</dbReference>
<proteinExistence type="inferred from homology"/>
<feature type="binding site" evidence="3 4">
    <location>
        <begin position="90"/>
        <end position="91"/>
    </location>
    <ligand>
        <name>S-adenosyl-L-methionine</name>
        <dbReference type="ChEBI" id="CHEBI:59789"/>
    </ligand>
</feature>
<dbReference type="GO" id="GO:1904047">
    <property type="term" value="F:S-adenosyl-L-methionine binding"/>
    <property type="evidence" value="ECO:0007669"/>
    <property type="project" value="UniProtKB-UniRule"/>
</dbReference>
<dbReference type="GO" id="GO:0016743">
    <property type="term" value="F:carboxyl- or carbamoyltransferase activity"/>
    <property type="evidence" value="ECO:0007669"/>
    <property type="project" value="UniProtKB-UniRule"/>
</dbReference>
<dbReference type="EC" id="2.1.3.-" evidence="3"/>
<feature type="binding site" evidence="3">
    <location>
        <begin position="118"/>
        <end position="119"/>
    </location>
    <ligand>
        <name>S-adenosyl-L-methionine</name>
        <dbReference type="ChEBI" id="CHEBI:59789"/>
    </ligand>
</feature>
<dbReference type="PANTHER" id="PTHR43861:SF2">
    <property type="entry name" value="CARBOXY-S-ADENOSYL-L-METHIONINE SYNTHASE"/>
    <property type="match status" value="1"/>
</dbReference>
<dbReference type="InterPro" id="IPR029063">
    <property type="entry name" value="SAM-dependent_MTases_sf"/>
</dbReference>
<name>G2E3F4_9GAMM</name>
<dbReference type="InterPro" id="IPR041698">
    <property type="entry name" value="Methyltransf_25"/>
</dbReference>
<dbReference type="Gene3D" id="3.40.50.150">
    <property type="entry name" value="Vaccinia Virus protein VP39"/>
    <property type="match status" value="1"/>
</dbReference>
<gene>
    <name evidence="3" type="primary">cmoA</name>
    <name evidence="6" type="ORF">ThidrDRAFT_2817</name>
</gene>
<comment type="subunit">
    <text evidence="3">Homodimer.</text>
</comment>
<evidence type="ECO:0000256" key="2">
    <source>
        <dbReference type="ARBA" id="ARBA00022691"/>
    </source>
</evidence>
<evidence type="ECO:0000256" key="1">
    <source>
        <dbReference type="ARBA" id="ARBA00022679"/>
    </source>
</evidence>
<dbReference type="Proteomes" id="UP000004200">
    <property type="component" value="Unassembled WGS sequence"/>
</dbReference>
<dbReference type="PANTHER" id="PTHR43861">
    <property type="entry name" value="TRANS-ACONITATE 2-METHYLTRANSFERASE-RELATED"/>
    <property type="match status" value="1"/>
</dbReference>
<keyword evidence="7" id="KW-1185">Reference proteome</keyword>
<dbReference type="GO" id="GO:0002098">
    <property type="term" value="P:tRNA wobble uridine modification"/>
    <property type="evidence" value="ECO:0007669"/>
    <property type="project" value="InterPro"/>
</dbReference>
<keyword evidence="1 3" id="KW-0808">Transferase</keyword>
<evidence type="ECO:0000259" key="5">
    <source>
        <dbReference type="Pfam" id="PF13649"/>
    </source>
</evidence>
<dbReference type="RefSeq" id="WP_007041530.1">
    <property type="nucleotide sequence ID" value="NZ_AFWT01000019.1"/>
</dbReference>
<dbReference type="Pfam" id="PF13649">
    <property type="entry name" value="Methyltransf_25"/>
    <property type="match status" value="1"/>
</dbReference>
<feature type="binding site" evidence="3 4">
    <location>
        <begin position="66"/>
        <end position="68"/>
    </location>
    <ligand>
        <name>S-adenosyl-L-methionine</name>
        <dbReference type="ChEBI" id="CHEBI:59789"/>
    </ligand>
</feature>
<organism evidence="6 7">
    <name type="scientific">Thiorhodococcus drewsii AZ1</name>
    <dbReference type="NCBI Taxonomy" id="765913"/>
    <lineage>
        <taxon>Bacteria</taxon>
        <taxon>Pseudomonadati</taxon>
        <taxon>Pseudomonadota</taxon>
        <taxon>Gammaproteobacteria</taxon>
        <taxon>Chromatiales</taxon>
        <taxon>Chromatiaceae</taxon>
        <taxon>Thiorhodococcus</taxon>
    </lineage>
</organism>
<comment type="caution">
    <text evidence="6">The sequence shown here is derived from an EMBL/GenBank/DDBJ whole genome shotgun (WGS) entry which is preliminary data.</text>
</comment>
<dbReference type="OrthoDB" id="9779941at2"/>
<accession>G2E3F4</accession>
<comment type="similarity">
    <text evidence="3">Belongs to the class I-like SAM-binding methyltransferase superfamily. Cx-SAM synthase family.</text>
</comment>
<dbReference type="HAMAP" id="MF_01589">
    <property type="entry name" value="Cx_SAM_synthase"/>
    <property type="match status" value="1"/>
</dbReference>
<comment type="catalytic activity">
    <reaction evidence="3">
        <text>prephenate + S-adenosyl-L-methionine = carboxy-S-adenosyl-L-methionine + 3-phenylpyruvate + H2O</text>
        <dbReference type="Rhea" id="RHEA:51692"/>
        <dbReference type="ChEBI" id="CHEBI:15377"/>
        <dbReference type="ChEBI" id="CHEBI:18005"/>
        <dbReference type="ChEBI" id="CHEBI:29934"/>
        <dbReference type="ChEBI" id="CHEBI:59789"/>
        <dbReference type="ChEBI" id="CHEBI:134278"/>
    </reaction>
</comment>
<dbReference type="CDD" id="cd02440">
    <property type="entry name" value="AdoMet_MTases"/>
    <property type="match status" value="1"/>
</dbReference>
<keyword evidence="6" id="KW-0489">Methyltransferase</keyword>
<evidence type="ECO:0000313" key="6">
    <source>
        <dbReference type="EMBL" id="EGV30343.1"/>
    </source>
</evidence>
<evidence type="ECO:0000256" key="4">
    <source>
        <dbReference type="PIRSR" id="PIRSR006325-1"/>
    </source>
</evidence>
<evidence type="ECO:0000256" key="3">
    <source>
        <dbReference type="HAMAP-Rule" id="MF_01589"/>
    </source>
</evidence>
<reference evidence="6 7" key="1">
    <citation type="submission" date="2011-06" db="EMBL/GenBank/DDBJ databases">
        <title>The draft genome of Thiorhodococcus drewsii AZ1.</title>
        <authorList>
            <consortium name="US DOE Joint Genome Institute (JGI-PGF)"/>
            <person name="Lucas S."/>
            <person name="Han J."/>
            <person name="Lapidus A."/>
            <person name="Cheng J.-F."/>
            <person name="Goodwin L."/>
            <person name="Pitluck S."/>
            <person name="Peters L."/>
            <person name="Land M.L."/>
            <person name="Hauser L."/>
            <person name="Vogl K."/>
            <person name="Liu Z."/>
            <person name="Imhoff J."/>
            <person name="Thiel V."/>
            <person name="Frigaard N.-U."/>
            <person name="Bryant D.A."/>
            <person name="Woyke T.J."/>
        </authorList>
    </citation>
    <scope>NUCLEOTIDE SEQUENCE [LARGE SCALE GENOMIC DNA]</scope>
    <source>
        <strain evidence="6 7">AZ1</strain>
    </source>
</reference>
<sequence>MIDTEPDDLFDRPSGPVRPFEFDADVARVFPDMVRRSVPGYAELVGLSGLVARRVARPGTRCYDLGCSLGAVTRSILRQVTGEVRVVAVDNAPAMIEGLRARLADVPHSGRVEPVCADVREVAIENASLVVLNLTLQFIPRDARLELLTRIRQGLVPGGVLILAEKIQVSDDRGGRFLTQLHEDFKRANGYSEMAISGKRAALDRVLVPETIEAHEARLSAAGFVGVERWFQSLNFVAWIAWT</sequence>
<feature type="binding site" evidence="3">
    <location>
        <position position="200"/>
    </location>
    <ligand>
        <name>S-adenosyl-L-methionine</name>
        <dbReference type="ChEBI" id="CHEBI:59789"/>
    </ligand>
</feature>
<feature type="binding site" evidence="3 4">
    <location>
        <position position="133"/>
    </location>
    <ligand>
        <name>S-adenosyl-L-methionine</name>
        <dbReference type="ChEBI" id="CHEBI:59789"/>
    </ligand>
</feature>
<evidence type="ECO:0000313" key="7">
    <source>
        <dbReference type="Proteomes" id="UP000004200"/>
    </source>
</evidence>
<dbReference type="STRING" id="765913.ThidrDRAFT_2817"/>
<dbReference type="PIRSF" id="PIRSF006325">
    <property type="entry name" value="MeTrfase_bac"/>
    <property type="match status" value="1"/>
</dbReference>
<keyword evidence="2 3" id="KW-0949">S-adenosyl-L-methionine</keyword>
<dbReference type="AlphaFoldDB" id="G2E3F4"/>
<dbReference type="PATRIC" id="fig|765913.3.peg.2876"/>
<dbReference type="EMBL" id="AFWT01000019">
    <property type="protein sequence ID" value="EGV30343.1"/>
    <property type="molecule type" value="Genomic_DNA"/>
</dbReference>